<dbReference type="Proteomes" id="UP000199125">
    <property type="component" value="Unassembled WGS sequence"/>
</dbReference>
<dbReference type="OrthoDB" id="7173339at2"/>
<evidence type="ECO:0000313" key="3">
    <source>
        <dbReference type="EMBL" id="SEH84613.1"/>
    </source>
</evidence>
<dbReference type="RefSeq" id="WP_090846729.1">
    <property type="nucleotide sequence ID" value="NZ_FNXG01000002.1"/>
</dbReference>
<accession>A0A1H6LJ40</accession>
<sequence>MANQNDHFIDEVTEDLRRDRLFLLMRRYGWVAALLIVALVGGAAWREYARAQEAASARAFGDAILAAQQAGGDDAAARAAAIAAIATDNPRQAMLRDILAGNALVEAGDIAAAGQRYDTAATAAGSDVVIRDLAALKSVLAQGPGMDPAARDAALTRLSAPGAPFEMIAHELKAIALAGAGRRDDAVTLIRQIQKMNGLSGQMRQRLADHLVTLGADPDPEAATHTAPDPTLAAEVVQPADAD</sequence>
<dbReference type="STRING" id="65735.SAMN04488075_1402"/>
<evidence type="ECO:0000256" key="1">
    <source>
        <dbReference type="SAM" id="Phobius"/>
    </source>
</evidence>
<dbReference type="Pfam" id="PF09976">
    <property type="entry name" value="TPR_21"/>
    <property type="match status" value="1"/>
</dbReference>
<dbReference type="InterPro" id="IPR018704">
    <property type="entry name" value="SecYEG/CpoB_TPR"/>
</dbReference>
<evidence type="ECO:0000259" key="2">
    <source>
        <dbReference type="Pfam" id="PF09976"/>
    </source>
</evidence>
<dbReference type="EMBL" id="FNXG01000002">
    <property type="protein sequence ID" value="SEH84613.1"/>
    <property type="molecule type" value="Genomic_DNA"/>
</dbReference>
<keyword evidence="1" id="KW-0472">Membrane</keyword>
<keyword evidence="4" id="KW-1185">Reference proteome</keyword>
<proteinExistence type="predicted"/>
<feature type="transmembrane region" description="Helical" evidence="1">
    <location>
        <begin position="27"/>
        <end position="45"/>
    </location>
</feature>
<name>A0A1H6LJ40_9RHOB</name>
<evidence type="ECO:0000313" key="4">
    <source>
        <dbReference type="Proteomes" id="UP000199125"/>
    </source>
</evidence>
<gene>
    <name evidence="3" type="ORF">SAMN04488075_1402</name>
</gene>
<feature type="domain" description="Ancillary SecYEG translocon subunit/Cell division coordinator CpoB TPR" evidence="2">
    <location>
        <begin position="30"/>
        <end position="187"/>
    </location>
</feature>
<reference evidence="4" key="1">
    <citation type="submission" date="2016-10" db="EMBL/GenBank/DDBJ databases">
        <authorList>
            <person name="Varghese N."/>
            <person name="Submissions S."/>
        </authorList>
    </citation>
    <scope>NUCLEOTIDE SEQUENCE [LARGE SCALE GENOMIC DNA]</scope>
    <source>
        <strain evidence="4">DSM 11593</strain>
    </source>
</reference>
<keyword evidence="1" id="KW-0812">Transmembrane</keyword>
<dbReference type="AlphaFoldDB" id="A0A1H6LJ40"/>
<protein>
    <recommendedName>
        <fullName evidence="2">Ancillary SecYEG translocon subunit/Cell division coordinator CpoB TPR domain-containing protein</fullName>
    </recommendedName>
</protein>
<keyword evidence="1" id="KW-1133">Transmembrane helix</keyword>
<organism evidence="3 4">
    <name type="scientific">Paracoccus alkenifer</name>
    <dbReference type="NCBI Taxonomy" id="65735"/>
    <lineage>
        <taxon>Bacteria</taxon>
        <taxon>Pseudomonadati</taxon>
        <taxon>Pseudomonadota</taxon>
        <taxon>Alphaproteobacteria</taxon>
        <taxon>Rhodobacterales</taxon>
        <taxon>Paracoccaceae</taxon>
        <taxon>Paracoccus</taxon>
    </lineage>
</organism>